<organism evidence="1 2">
    <name type="scientific">Seleniivibrio woodruffii</name>
    <dbReference type="NCBI Taxonomy" id="1078050"/>
    <lineage>
        <taxon>Bacteria</taxon>
        <taxon>Pseudomonadati</taxon>
        <taxon>Deferribacterota</taxon>
        <taxon>Deferribacteres</taxon>
        <taxon>Deferribacterales</taxon>
        <taxon>Geovibrionaceae</taxon>
        <taxon>Seleniivibrio</taxon>
    </lineage>
</organism>
<dbReference type="Proteomes" id="UP000294614">
    <property type="component" value="Unassembled WGS sequence"/>
</dbReference>
<proteinExistence type="predicted"/>
<evidence type="ECO:0000313" key="2">
    <source>
        <dbReference type="Proteomes" id="UP000294614"/>
    </source>
</evidence>
<name>A0A4R1K3F9_9BACT</name>
<sequence>MESIKNVLKEYGSDLSETGEILNLRGEPTNVKVEMKRGRIRITDTKGRLLASGSGLSLINKFVENYWYWEKLK</sequence>
<dbReference type="AlphaFoldDB" id="A0A4R1K3F9"/>
<keyword evidence="2" id="KW-1185">Reference proteome</keyword>
<reference evidence="1 2" key="1">
    <citation type="submission" date="2019-03" db="EMBL/GenBank/DDBJ databases">
        <title>Genomic Encyclopedia of Type Strains, Phase IV (KMG-IV): sequencing the most valuable type-strain genomes for metagenomic binning, comparative biology and taxonomic classification.</title>
        <authorList>
            <person name="Goeker M."/>
        </authorList>
    </citation>
    <scope>NUCLEOTIDE SEQUENCE [LARGE SCALE GENOMIC DNA]</scope>
    <source>
        <strain evidence="1 2">DSM 24984</strain>
    </source>
</reference>
<evidence type="ECO:0000313" key="1">
    <source>
        <dbReference type="EMBL" id="TCK58417.1"/>
    </source>
</evidence>
<comment type="caution">
    <text evidence="1">The sequence shown here is derived from an EMBL/GenBank/DDBJ whole genome shotgun (WGS) entry which is preliminary data.</text>
</comment>
<dbReference type="RefSeq" id="WP_132874586.1">
    <property type="nucleotide sequence ID" value="NZ_SMGG01000007.1"/>
</dbReference>
<dbReference type="EMBL" id="SMGG01000007">
    <property type="protein sequence ID" value="TCK58417.1"/>
    <property type="molecule type" value="Genomic_DNA"/>
</dbReference>
<accession>A0A4R1K3F9</accession>
<gene>
    <name evidence="1" type="ORF">C8D98_2619</name>
</gene>
<protein>
    <submittedName>
        <fullName evidence="1">Uncharacterized protein</fullName>
    </submittedName>
</protein>